<keyword evidence="4 6" id="KW-0092">Biotin</keyword>
<feature type="DNA-binding region" description="H-T-H motif" evidence="6">
    <location>
        <begin position="24"/>
        <end position="43"/>
    </location>
</feature>
<evidence type="ECO:0000256" key="6">
    <source>
        <dbReference type="HAMAP-Rule" id="MF_00978"/>
    </source>
</evidence>
<dbReference type="InterPro" id="IPR045864">
    <property type="entry name" value="aa-tRNA-synth_II/BPL/LPL"/>
</dbReference>
<keyword evidence="1 6" id="KW-0436">Ligase</keyword>
<dbReference type="SUPFAM" id="SSF55681">
    <property type="entry name" value="Class II aaRS and biotin synthetases"/>
    <property type="match status" value="1"/>
</dbReference>
<gene>
    <name evidence="6 8" type="primary">birA</name>
    <name evidence="8" type="ORF">NAF29_17555</name>
</gene>
<dbReference type="EC" id="6.3.4.15" evidence="6"/>
<keyword evidence="3 6" id="KW-0067">ATP-binding</keyword>
<evidence type="ECO:0000259" key="7">
    <source>
        <dbReference type="PROSITE" id="PS51733"/>
    </source>
</evidence>
<dbReference type="SUPFAM" id="SSF46785">
    <property type="entry name" value="Winged helix' DNA-binding domain"/>
    <property type="match status" value="1"/>
</dbReference>
<keyword evidence="9" id="KW-1185">Reference proteome</keyword>
<feature type="binding site" evidence="6">
    <location>
        <begin position="96"/>
        <end position="98"/>
    </location>
    <ligand>
        <name>biotin</name>
        <dbReference type="ChEBI" id="CHEBI:57586"/>
    </ligand>
</feature>
<dbReference type="RefSeq" id="WP_251262935.1">
    <property type="nucleotide sequence ID" value="NZ_JAMQGP010000011.1"/>
</dbReference>
<dbReference type="EMBL" id="JAMQGP010000011">
    <property type="protein sequence ID" value="MCM2681455.1"/>
    <property type="molecule type" value="Genomic_DNA"/>
</dbReference>
<dbReference type="Gene3D" id="3.30.930.10">
    <property type="entry name" value="Bira Bifunctional Protein, Domain 2"/>
    <property type="match status" value="1"/>
</dbReference>
<feature type="binding site" evidence="6">
    <location>
        <position position="190"/>
    </location>
    <ligand>
        <name>biotin</name>
        <dbReference type="ChEBI" id="CHEBI:57586"/>
    </ligand>
</feature>
<keyword evidence="6" id="KW-0238">DNA-binding</keyword>
<accession>A0AA41W987</accession>
<dbReference type="InterPro" id="IPR036388">
    <property type="entry name" value="WH-like_DNA-bd_sf"/>
</dbReference>
<comment type="similarity">
    <text evidence="6">Belongs to the biotin--protein ligase family.</text>
</comment>
<protein>
    <recommendedName>
        <fullName evidence="6">Bifunctional ligase/repressor BirA</fullName>
    </recommendedName>
    <alternativeName>
        <fullName evidence="6">Biotin operon repressor</fullName>
    </alternativeName>
    <alternativeName>
        <fullName evidence="6">Biotin--[acetyl-CoA-carboxylase] ligase</fullName>
        <ecNumber evidence="6">6.3.4.15</ecNumber>
    </alternativeName>
    <alternativeName>
        <fullName evidence="6">Biotin--protein ligase</fullName>
    </alternativeName>
    <alternativeName>
        <fullName evidence="6">Biotin-[acetyl-CoA carboxylase] synthetase</fullName>
    </alternativeName>
</protein>
<dbReference type="PROSITE" id="PS51733">
    <property type="entry name" value="BPL_LPL_CATALYTIC"/>
    <property type="match status" value="1"/>
</dbReference>
<dbReference type="Gene3D" id="1.10.10.10">
    <property type="entry name" value="Winged helix-like DNA-binding domain superfamily/Winged helix DNA-binding domain"/>
    <property type="match status" value="1"/>
</dbReference>
<evidence type="ECO:0000256" key="2">
    <source>
        <dbReference type="ARBA" id="ARBA00022741"/>
    </source>
</evidence>
<comment type="function">
    <text evidence="6">Acts both as a biotin--[acetyl-CoA-carboxylase] ligase and a biotin-operon repressor. In the presence of ATP, BirA activates biotin to form the BirA-biotinyl-5'-adenylate (BirA-bio-5'-AMP or holoBirA) complex. HoloBirA can either transfer the biotinyl moiety to the biotin carboxyl carrier protein (BCCP) subunit of acetyl-CoA carboxylase, or bind to the biotin operator site and inhibit transcription of the operon.</text>
</comment>
<evidence type="ECO:0000256" key="5">
    <source>
        <dbReference type="ARBA" id="ARBA00047846"/>
    </source>
</evidence>
<dbReference type="InterPro" id="IPR011991">
    <property type="entry name" value="ArsR-like_HTH"/>
</dbReference>
<name>A0AA41W987_9GAMM</name>
<proteinExistence type="inferred from homology"/>
<dbReference type="InterPro" id="IPR013196">
    <property type="entry name" value="HTH_11"/>
</dbReference>
<feature type="binding site" evidence="6">
    <location>
        <position position="120"/>
    </location>
    <ligand>
        <name>biotin</name>
        <dbReference type="ChEBI" id="CHEBI:57586"/>
    </ligand>
</feature>
<dbReference type="Gene3D" id="2.30.30.100">
    <property type="match status" value="1"/>
</dbReference>
<dbReference type="GO" id="GO:0003677">
    <property type="term" value="F:DNA binding"/>
    <property type="evidence" value="ECO:0007669"/>
    <property type="project" value="UniProtKB-UniRule"/>
</dbReference>
<dbReference type="InterPro" id="IPR030855">
    <property type="entry name" value="Bifunct_BirA"/>
</dbReference>
<dbReference type="CDD" id="cd16442">
    <property type="entry name" value="BPL"/>
    <property type="match status" value="1"/>
</dbReference>
<dbReference type="GO" id="GO:0004077">
    <property type="term" value="F:biotin--[biotin carboxyl-carrier protein] ligase activity"/>
    <property type="evidence" value="ECO:0007669"/>
    <property type="project" value="UniProtKB-UniRule"/>
</dbReference>
<dbReference type="SUPFAM" id="SSF50037">
    <property type="entry name" value="C-terminal domain of transcriptional repressors"/>
    <property type="match status" value="1"/>
</dbReference>
<dbReference type="PANTHER" id="PTHR12835:SF5">
    <property type="entry name" value="BIOTIN--PROTEIN LIGASE"/>
    <property type="match status" value="1"/>
</dbReference>
<dbReference type="InterPro" id="IPR036390">
    <property type="entry name" value="WH_DNA-bd_sf"/>
</dbReference>
<dbReference type="CDD" id="cd00090">
    <property type="entry name" value="HTH_ARSR"/>
    <property type="match status" value="1"/>
</dbReference>
<dbReference type="GO" id="GO:0005737">
    <property type="term" value="C:cytoplasm"/>
    <property type="evidence" value="ECO:0007669"/>
    <property type="project" value="TreeGrafter"/>
</dbReference>
<dbReference type="AlphaFoldDB" id="A0AA41W987"/>
<comment type="caution">
    <text evidence="8">The sequence shown here is derived from an EMBL/GenBank/DDBJ whole genome shotgun (WGS) entry which is preliminary data.</text>
</comment>
<organism evidence="8 9">
    <name type="scientific">Echinimonas agarilytica</name>
    <dbReference type="NCBI Taxonomy" id="1215918"/>
    <lineage>
        <taxon>Bacteria</taxon>
        <taxon>Pseudomonadati</taxon>
        <taxon>Pseudomonadota</taxon>
        <taxon>Gammaproteobacteria</taxon>
        <taxon>Alteromonadales</taxon>
        <taxon>Echinimonadaceae</taxon>
        <taxon>Echinimonas</taxon>
    </lineage>
</organism>
<keyword evidence="6" id="KW-0678">Repressor</keyword>
<sequence length="332" mass="36111">MRKAAFETKRRLLVALRDDCFISGQELAEQFDISRAAISRHVKELEELGVDIYSVKGRGYKLAKPLDLIEAPALAALTGAYLPLGAELLLFPVIDSTNQHWMQQNHADLVSGSACFAECQTAGRGRRGRTWQSPFGASLYFSMWWQSQNNLSEMMGLSVAVGVALTRWMNRLGVNAKVKWPNDIYIEHKKVSGVLVELDAQSDGRGLAVVGIGLNVSMPSAAGALIDQAWTDLSSHLPIAMSRTELAAGLYQTILNCLEQFEQGGLQACIQDWDDYDEFAGQSVRLSMGQHDVEGICRGVDGHGALQVEVGGVVKSYFGGEISVRGCDNGAS</sequence>
<reference evidence="8 9" key="1">
    <citation type="journal article" date="2013" name="Antonie Van Leeuwenhoek">
        <title>Echinimonas agarilytica gen. nov., sp. nov., a new gammaproteobacterium isolated from the sea urchin Strongylocentrotus intermedius.</title>
        <authorList>
            <person name="Nedashkovskaya O.I."/>
            <person name="Stenkova A.M."/>
            <person name="Zhukova N.V."/>
            <person name="Van Trappen S."/>
            <person name="Lee J.S."/>
            <person name="Kim S.B."/>
        </authorList>
    </citation>
    <scope>NUCLEOTIDE SEQUENCE [LARGE SCALE GENOMIC DNA]</scope>
    <source>
        <strain evidence="8 9">KMM 6351</strain>
    </source>
</reference>
<dbReference type="Pfam" id="PF02237">
    <property type="entry name" value="BPL_C"/>
    <property type="match status" value="1"/>
</dbReference>
<feature type="domain" description="BPL/LPL catalytic" evidence="7">
    <location>
        <begin position="83"/>
        <end position="262"/>
    </location>
</feature>
<evidence type="ECO:0000313" key="8">
    <source>
        <dbReference type="EMBL" id="MCM2681455.1"/>
    </source>
</evidence>
<evidence type="ECO:0000256" key="1">
    <source>
        <dbReference type="ARBA" id="ARBA00022598"/>
    </source>
</evidence>
<dbReference type="NCBIfam" id="NF008847">
    <property type="entry name" value="PRK11886.1-2"/>
    <property type="match status" value="1"/>
</dbReference>
<dbReference type="PANTHER" id="PTHR12835">
    <property type="entry name" value="BIOTIN PROTEIN LIGASE"/>
    <property type="match status" value="1"/>
</dbReference>
<dbReference type="HAMAP" id="MF_00978">
    <property type="entry name" value="Bifunct_BirA"/>
    <property type="match status" value="1"/>
</dbReference>
<dbReference type="InterPro" id="IPR004143">
    <property type="entry name" value="BPL_LPL_catalytic"/>
</dbReference>
<dbReference type="NCBIfam" id="TIGR00121">
    <property type="entry name" value="birA_ligase"/>
    <property type="match status" value="1"/>
</dbReference>
<evidence type="ECO:0000256" key="3">
    <source>
        <dbReference type="ARBA" id="ARBA00022840"/>
    </source>
</evidence>
<comment type="catalytic activity">
    <reaction evidence="5 6">
        <text>biotin + L-lysyl-[protein] + ATP = N(6)-biotinyl-L-lysyl-[protein] + AMP + diphosphate + H(+)</text>
        <dbReference type="Rhea" id="RHEA:11756"/>
        <dbReference type="Rhea" id="RHEA-COMP:9752"/>
        <dbReference type="Rhea" id="RHEA-COMP:10505"/>
        <dbReference type="ChEBI" id="CHEBI:15378"/>
        <dbReference type="ChEBI" id="CHEBI:29969"/>
        <dbReference type="ChEBI" id="CHEBI:30616"/>
        <dbReference type="ChEBI" id="CHEBI:33019"/>
        <dbReference type="ChEBI" id="CHEBI:57586"/>
        <dbReference type="ChEBI" id="CHEBI:83144"/>
        <dbReference type="ChEBI" id="CHEBI:456215"/>
        <dbReference type="EC" id="6.3.4.15"/>
    </reaction>
</comment>
<keyword evidence="6" id="KW-0805">Transcription regulation</keyword>
<evidence type="ECO:0000256" key="4">
    <source>
        <dbReference type="ARBA" id="ARBA00023267"/>
    </source>
</evidence>
<keyword evidence="2 6" id="KW-0547">Nucleotide-binding</keyword>
<dbReference type="Proteomes" id="UP001165393">
    <property type="component" value="Unassembled WGS sequence"/>
</dbReference>
<dbReference type="Pfam" id="PF08279">
    <property type="entry name" value="HTH_11"/>
    <property type="match status" value="1"/>
</dbReference>
<dbReference type="Pfam" id="PF03099">
    <property type="entry name" value="BPL_LplA_LipB"/>
    <property type="match status" value="1"/>
</dbReference>
<dbReference type="GO" id="GO:0006355">
    <property type="term" value="P:regulation of DNA-templated transcription"/>
    <property type="evidence" value="ECO:0007669"/>
    <property type="project" value="UniProtKB-UniRule"/>
</dbReference>
<dbReference type="InterPro" id="IPR008988">
    <property type="entry name" value="Transcriptional_repressor_C"/>
</dbReference>
<keyword evidence="6" id="KW-0804">Transcription</keyword>
<dbReference type="GO" id="GO:0005524">
    <property type="term" value="F:ATP binding"/>
    <property type="evidence" value="ECO:0007669"/>
    <property type="project" value="UniProtKB-UniRule"/>
</dbReference>
<dbReference type="InterPro" id="IPR004408">
    <property type="entry name" value="Biotin_CoA_COase_ligase"/>
</dbReference>
<dbReference type="InterPro" id="IPR003142">
    <property type="entry name" value="BPL_C"/>
</dbReference>
<evidence type="ECO:0000313" key="9">
    <source>
        <dbReference type="Proteomes" id="UP001165393"/>
    </source>
</evidence>
<feature type="binding site" evidence="6">
    <location>
        <begin position="124"/>
        <end position="126"/>
    </location>
    <ligand>
        <name>biotin</name>
        <dbReference type="ChEBI" id="CHEBI:57586"/>
    </ligand>
</feature>